<dbReference type="AlphaFoldDB" id="A0A3B1DXX2"/>
<dbReference type="EMBL" id="UOGK01000625">
    <property type="protein sequence ID" value="VAX42003.1"/>
    <property type="molecule type" value="Genomic_DNA"/>
</dbReference>
<accession>A0A3B1DXX2</accession>
<feature type="non-terminal residue" evidence="1">
    <location>
        <position position="25"/>
    </location>
</feature>
<organism evidence="1">
    <name type="scientific">hydrothermal vent metagenome</name>
    <dbReference type="NCBI Taxonomy" id="652676"/>
    <lineage>
        <taxon>unclassified sequences</taxon>
        <taxon>metagenomes</taxon>
        <taxon>ecological metagenomes</taxon>
    </lineage>
</organism>
<gene>
    <name evidence="1" type="ORF">MNBD_PLANCTO03-2451</name>
</gene>
<sequence length="25" mass="2387">MMGGGGVLFVPLLPEEGVVAQATGG</sequence>
<reference evidence="1" key="1">
    <citation type="submission" date="2018-06" db="EMBL/GenBank/DDBJ databases">
        <authorList>
            <person name="Zhirakovskaya E."/>
        </authorList>
    </citation>
    <scope>NUCLEOTIDE SEQUENCE</scope>
</reference>
<name>A0A3B1DXX2_9ZZZZ</name>
<evidence type="ECO:0000313" key="1">
    <source>
        <dbReference type="EMBL" id="VAX42003.1"/>
    </source>
</evidence>
<protein>
    <submittedName>
        <fullName evidence="1">Uncharacterized protein</fullName>
    </submittedName>
</protein>
<proteinExistence type="predicted"/>